<accession>A0A2M8FDV8</accession>
<reference evidence="2" key="1">
    <citation type="submission" date="2017-09" db="EMBL/GenBank/DDBJ databases">
        <title>Depth-based differentiation of microbial function through sediment-hosted aquifers and enrichment of novel symbionts in the deep terrestrial subsurface.</title>
        <authorList>
            <person name="Probst A.J."/>
            <person name="Ladd B."/>
            <person name="Jarett J.K."/>
            <person name="Geller-Mcgrath D.E."/>
            <person name="Sieber C.M.K."/>
            <person name="Emerson J.B."/>
            <person name="Anantharaman K."/>
            <person name="Thomas B.C."/>
            <person name="Malmstrom R."/>
            <person name="Stieglmeier M."/>
            <person name="Klingl A."/>
            <person name="Woyke T."/>
            <person name="Ryan C.M."/>
            <person name="Banfield J.F."/>
        </authorList>
    </citation>
    <scope>NUCLEOTIDE SEQUENCE [LARGE SCALE GENOMIC DNA]</scope>
</reference>
<dbReference type="AlphaFoldDB" id="A0A2M8FDV8"/>
<evidence type="ECO:0000313" key="1">
    <source>
        <dbReference type="EMBL" id="PJC55817.1"/>
    </source>
</evidence>
<evidence type="ECO:0000313" key="2">
    <source>
        <dbReference type="Proteomes" id="UP000230391"/>
    </source>
</evidence>
<gene>
    <name evidence="1" type="ORF">CO026_03655</name>
</gene>
<organism evidence="1 2">
    <name type="scientific">Candidatus Kaiserbacteria bacterium CG_4_9_14_0_2_um_filter_41_32</name>
    <dbReference type="NCBI Taxonomy" id="1974601"/>
    <lineage>
        <taxon>Bacteria</taxon>
        <taxon>Candidatus Kaiseribacteriota</taxon>
    </lineage>
</organism>
<protein>
    <submittedName>
        <fullName evidence="1">Uncharacterized protein</fullName>
    </submittedName>
</protein>
<comment type="caution">
    <text evidence="1">The sequence shown here is derived from an EMBL/GenBank/DDBJ whole genome shotgun (WGS) entry which is preliminary data.</text>
</comment>
<proteinExistence type="predicted"/>
<dbReference type="Proteomes" id="UP000230391">
    <property type="component" value="Unassembled WGS sequence"/>
</dbReference>
<dbReference type="EMBL" id="PFRD01000134">
    <property type="protein sequence ID" value="PJC55817.1"/>
    <property type="molecule type" value="Genomic_DNA"/>
</dbReference>
<name>A0A2M8FDV8_9BACT</name>
<sequence>MSGHKLWLQGRINGMKDNVDNPIIFEKYFTDFYGQIFNYWYWLLQNKHSQPIYIATEEIAATNTEYYELISKLISSIAPTDKVKVAEEIGMRLFGND</sequence>